<evidence type="ECO:0000256" key="1">
    <source>
        <dbReference type="ARBA" id="ARBA00009402"/>
    </source>
</evidence>
<evidence type="ECO:0000259" key="6">
    <source>
        <dbReference type="Pfam" id="PF13700"/>
    </source>
</evidence>
<comment type="caution">
    <text evidence="7">The sequence shown here is derived from an EMBL/GenBank/DDBJ whole genome shotgun (WGS) entry which is preliminary data.</text>
</comment>
<dbReference type="InterPro" id="IPR002513">
    <property type="entry name" value="Tn3_Tnp_DDE_dom"/>
</dbReference>
<dbReference type="Pfam" id="PF01526">
    <property type="entry name" value="DDE_Tnp_Tn3"/>
    <property type="match status" value="1"/>
</dbReference>
<feature type="domain" description="Tn3 transposase DDE" evidence="5">
    <location>
        <begin position="595"/>
        <end position="990"/>
    </location>
</feature>
<keyword evidence="3" id="KW-0238">DNA-binding</keyword>
<evidence type="ECO:0000256" key="4">
    <source>
        <dbReference type="ARBA" id="ARBA00023172"/>
    </source>
</evidence>
<keyword evidence="2" id="KW-0815">Transposition</keyword>
<comment type="similarity">
    <text evidence="1">Belongs to the transposase 7 family.</text>
</comment>
<keyword evidence="8" id="KW-1185">Reference proteome</keyword>
<feature type="domain" description="DUF4158" evidence="6">
    <location>
        <begin position="7"/>
        <end position="152"/>
    </location>
</feature>
<organism evidence="7 8">
    <name type="scientific">Nonomuraea bangladeshensis</name>
    <dbReference type="NCBI Taxonomy" id="404385"/>
    <lineage>
        <taxon>Bacteria</taxon>
        <taxon>Bacillati</taxon>
        <taxon>Actinomycetota</taxon>
        <taxon>Actinomycetes</taxon>
        <taxon>Streptosporangiales</taxon>
        <taxon>Streptosporangiaceae</taxon>
        <taxon>Nonomuraea</taxon>
    </lineage>
</organism>
<accession>A0ABV3GZZ2</accession>
<evidence type="ECO:0000259" key="5">
    <source>
        <dbReference type="Pfam" id="PF01526"/>
    </source>
</evidence>
<dbReference type="NCBIfam" id="NF033527">
    <property type="entry name" value="transpos_Tn3"/>
    <property type="match status" value="1"/>
</dbReference>
<proteinExistence type="inferred from homology"/>
<evidence type="ECO:0000256" key="3">
    <source>
        <dbReference type="ARBA" id="ARBA00023125"/>
    </source>
</evidence>
<evidence type="ECO:0000313" key="7">
    <source>
        <dbReference type="EMBL" id="MEV4285863.1"/>
    </source>
</evidence>
<gene>
    <name evidence="7" type="ORF">AB0K40_10195</name>
</gene>
<evidence type="ECO:0000313" key="8">
    <source>
        <dbReference type="Proteomes" id="UP001552427"/>
    </source>
</evidence>
<reference evidence="7 8" key="1">
    <citation type="submission" date="2024-06" db="EMBL/GenBank/DDBJ databases">
        <title>The Natural Products Discovery Center: Release of the First 8490 Sequenced Strains for Exploring Actinobacteria Biosynthetic Diversity.</title>
        <authorList>
            <person name="Kalkreuter E."/>
            <person name="Kautsar S.A."/>
            <person name="Yang D."/>
            <person name="Bader C.D."/>
            <person name="Teijaro C.N."/>
            <person name="Fluegel L."/>
            <person name="Davis C.M."/>
            <person name="Simpson J.R."/>
            <person name="Lauterbach L."/>
            <person name="Steele A.D."/>
            <person name="Gui C."/>
            <person name="Meng S."/>
            <person name="Li G."/>
            <person name="Viehrig K."/>
            <person name="Ye F."/>
            <person name="Su P."/>
            <person name="Kiefer A.F."/>
            <person name="Nichols A."/>
            <person name="Cepeda A.J."/>
            <person name="Yan W."/>
            <person name="Fan B."/>
            <person name="Jiang Y."/>
            <person name="Adhikari A."/>
            <person name="Zheng C.-J."/>
            <person name="Schuster L."/>
            <person name="Cowan T.M."/>
            <person name="Smanski M.J."/>
            <person name="Chevrette M.G."/>
            <person name="De Carvalho L.P.S."/>
            <person name="Shen B."/>
        </authorList>
    </citation>
    <scope>NUCLEOTIDE SEQUENCE [LARGE SCALE GENOMIC DNA]</scope>
    <source>
        <strain evidence="7 8">NPDC049574</strain>
    </source>
</reference>
<protein>
    <submittedName>
        <fullName evidence="7">Tn3 family transposase</fullName>
    </submittedName>
</protein>
<keyword evidence="4" id="KW-0233">DNA recombination</keyword>
<dbReference type="Pfam" id="PF13700">
    <property type="entry name" value="DUF4158"/>
    <property type="match status" value="1"/>
</dbReference>
<dbReference type="RefSeq" id="WP_364447123.1">
    <property type="nucleotide sequence ID" value="NZ_JBFARM010000003.1"/>
</dbReference>
<dbReference type="EMBL" id="JBFARM010000003">
    <property type="protein sequence ID" value="MEV4285863.1"/>
    <property type="molecule type" value="Genomic_DNA"/>
</dbReference>
<dbReference type="InterPro" id="IPR025296">
    <property type="entry name" value="DUF4158"/>
</dbReference>
<evidence type="ECO:0000256" key="2">
    <source>
        <dbReference type="ARBA" id="ARBA00022578"/>
    </source>
</evidence>
<dbReference type="Proteomes" id="UP001552427">
    <property type="component" value="Unassembled WGS sequence"/>
</dbReference>
<name>A0ABV3GZZ2_9ACTN</name>
<sequence length="1010" mass="114046">MRREWELEDLIECWTLDEEEFEQLANKSGATRLGFGLMLKFFELEARFPRREDVPRPAVEFMAGQVKVDAQLFAAYDWSGRSIKNHRAQIREFHGFREPTVGDEDKLADWLATKICPVEMSRDRLRGALLARCREDRIEPPKTTRIERMLGAAEAMFERNFTATTVERLSVESVSKLEELIVADAPPAGVPVAGEDAPAGHGQPPVASGGRRAFLQELKEDPGSFQLDTLLAEIVKLERVKAVGLPAALFEGVSEKVVAGWRARAMKMYPSDFEAAAVPVRITLLAALCQVRQAELIDGLVELLIQLVHKISVRAEKKVERELNAEFRRVQGKNGILVKLATAALELPEEIVRNALYPVVGERTLADIIAEAKANEKELRTRVRTKLRGSYSHHYRRGLPKLLKAVTFGCGNEVFRPVMDALALLQRYDDSEADFYAAAEAVPLEHVVPEDWRDAVLDPDSGLVERIPYELCVLVALRKAIRRREIWVEGANTWRNPDQDLPADFEDNRDVHYEALSKPRDPADFIADLQKRHVAALDRLNKGLKKATTGGVSITRRKGEPWISVPPLGKQIEPENLEALKEEITRRWGVIDLLDLIKNVDHATKFTGEFTSVASRTVTDAKVLRRRLLLCTFGLGTNMGIKRVADGIAAIEGMEADTEAALRRTRRLFVNRDNLRAAIRTVVNKTLEVRDVSLWGPGTACASDSRKFGSWSANFMTEWHQRYGGAGIMVYWHVERKNVCIYSQVRSTTDSEVASMIEGLLRHLTSAEIDRQYTDTHGASIVGFAFSHLLDFKLLPRLKNIGSARLYRPGLTEGEAWPHLEDVLSGKTIDWELIANQYDQMIKYATALRLGTAEAHQMLRRFTRGGPKHPTYRAIEELGRVIRTIFICDYLAEEELRREIHEGLNVVENWNSANKDIFYGKAGDLTGDDREHVEVSALALHLVQAAIVYLNTRMVQVVLAEPRWQKKLTDADRRALSALFWTHLNLYGKFELDMSKQLDLGPDLEVQRPT</sequence>
<dbReference type="InterPro" id="IPR047653">
    <property type="entry name" value="Tn3-like_transpos"/>
</dbReference>